<dbReference type="OrthoDB" id="3748032at2"/>
<keyword evidence="2" id="KW-1185">Reference proteome</keyword>
<dbReference type="EMBL" id="FNSQ01000005">
    <property type="protein sequence ID" value="SEC22242.1"/>
    <property type="molecule type" value="Genomic_DNA"/>
</dbReference>
<dbReference type="AlphaFoldDB" id="A0A1H4QRW5"/>
<gene>
    <name evidence="1" type="ORF">SAMN04489807_3180</name>
</gene>
<accession>A0A1H4QRW5</accession>
<proteinExistence type="predicted"/>
<dbReference type="Proteomes" id="UP000183750">
    <property type="component" value="Unassembled WGS sequence"/>
</dbReference>
<name>A0A1H4QRW5_9MICO</name>
<dbReference type="RefSeq" id="WP_074731896.1">
    <property type="nucleotide sequence ID" value="NZ_FNSQ01000005.1"/>
</dbReference>
<sequence>MTELILAVTPARGRAWLSQAIGWVAGYVVRRDDVVAATTPAALFAELGLAYPGSPFSADAPHIDTLRIPAASYLALESPGTGDVVPPFRDHPPLSGTGFVESASAMVPYWWLAPSALPAGTSLWRTHADGREEILAGYAHVAEGWVSTRPDFVLQPVPPRSPELVGVWAEIAGERMLADLLPDGTAIVCAPDEREGMRQSSRGVWWRTATDGEIDRLFAVRVLGRWRNRRVQLVGVERGESGDRAHIVFLGHDAIDAESLGLTKTDAGVYEGVVDAVEVRDLGEEQTELPAATAADAAQ</sequence>
<protein>
    <submittedName>
        <fullName evidence="1">Uncharacterized protein</fullName>
    </submittedName>
</protein>
<reference evidence="2" key="1">
    <citation type="submission" date="2016-10" db="EMBL/GenBank/DDBJ databases">
        <authorList>
            <person name="Varghese N."/>
            <person name="Submissions S."/>
        </authorList>
    </citation>
    <scope>NUCLEOTIDE SEQUENCE [LARGE SCALE GENOMIC DNA]</scope>
    <source>
        <strain evidence="2">DSM 16089</strain>
    </source>
</reference>
<evidence type="ECO:0000313" key="2">
    <source>
        <dbReference type="Proteomes" id="UP000183750"/>
    </source>
</evidence>
<evidence type="ECO:0000313" key="1">
    <source>
        <dbReference type="EMBL" id="SEC22242.1"/>
    </source>
</evidence>
<organism evidence="1 2">
    <name type="scientific">Microbacterium hydrocarbonoxydans</name>
    <dbReference type="NCBI Taxonomy" id="273678"/>
    <lineage>
        <taxon>Bacteria</taxon>
        <taxon>Bacillati</taxon>
        <taxon>Actinomycetota</taxon>
        <taxon>Actinomycetes</taxon>
        <taxon>Micrococcales</taxon>
        <taxon>Microbacteriaceae</taxon>
        <taxon>Microbacterium</taxon>
    </lineage>
</organism>